<dbReference type="PANTHER" id="PTHR38422:SF1">
    <property type="entry name" value="SOMETHING ABOUT SILENCING PROTEIN 4"/>
    <property type="match status" value="1"/>
</dbReference>
<reference evidence="3" key="1">
    <citation type="journal article" date="2020" name="Stud. Mycol.">
        <title>101 Dothideomycetes genomes: a test case for predicting lifestyles and emergence of pathogens.</title>
        <authorList>
            <person name="Haridas S."/>
            <person name="Albert R."/>
            <person name="Binder M."/>
            <person name="Bloem J."/>
            <person name="Labutti K."/>
            <person name="Salamov A."/>
            <person name="Andreopoulos B."/>
            <person name="Baker S."/>
            <person name="Barry K."/>
            <person name="Bills G."/>
            <person name="Bluhm B."/>
            <person name="Cannon C."/>
            <person name="Castanera R."/>
            <person name="Culley D."/>
            <person name="Daum C."/>
            <person name="Ezra D."/>
            <person name="Gonzalez J."/>
            <person name="Henrissat B."/>
            <person name="Kuo A."/>
            <person name="Liang C."/>
            <person name="Lipzen A."/>
            <person name="Lutzoni F."/>
            <person name="Magnuson J."/>
            <person name="Mondo S."/>
            <person name="Nolan M."/>
            <person name="Ohm R."/>
            <person name="Pangilinan J."/>
            <person name="Park H.-J."/>
            <person name="Ramirez L."/>
            <person name="Alfaro M."/>
            <person name="Sun H."/>
            <person name="Tritt A."/>
            <person name="Yoshinaga Y."/>
            <person name="Zwiers L.-H."/>
            <person name="Turgeon B."/>
            <person name="Goodwin S."/>
            <person name="Spatafora J."/>
            <person name="Crous P."/>
            <person name="Grigoriev I."/>
        </authorList>
    </citation>
    <scope>NUCLEOTIDE SEQUENCE</scope>
    <source>
        <strain evidence="3">CBS 690.94</strain>
    </source>
</reference>
<feature type="domain" description="Something about silencing protein 4" evidence="2">
    <location>
        <begin position="251"/>
        <end position="340"/>
    </location>
</feature>
<dbReference type="AlphaFoldDB" id="A0A9P4UA93"/>
<dbReference type="PANTHER" id="PTHR38422">
    <property type="entry name" value="SOMETHING ABOUT SILENCING PROTEIN 4"/>
    <property type="match status" value="1"/>
</dbReference>
<feature type="region of interest" description="Disordered" evidence="1">
    <location>
        <begin position="343"/>
        <end position="385"/>
    </location>
</feature>
<protein>
    <recommendedName>
        <fullName evidence="2">Something about silencing protein 4 domain-containing protein</fullName>
    </recommendedName>
</protein>
<feature type="region of interest" description="Disordered" evidence="1">
    <location>
        <begin position="261"/>
        <end position="281"/>
    </location>
</feature>
<dbReference type="OrthoDB" id="1938992at2759"/>
<feature type="compositionally biased region" description="Basic and acidic residues" evidence="1">
    <location>
        <begin position="142"/>
        <end position="154"/>
    </location>
</feature>
<evidence type="ECO:0000313" key="3">
    <source>
        <dbReference type="EMBL" id="KAF2442013.1"/>
    </source>
</evidence>
<sequence>MANLIRPAADRRTTRRTKSRSPPPAEVAKHVAVHHQQRPPSPISTRRLSKTLPQPAEAPNASDIAPPNQTSPARAGARKRSIAEVDTPDARPQSKSKQRRFHDDLSTWANDATKKLHSNVNVEDTPSGASTPKPDDTPSAMVDKKSLRSKDPVRKASVLADIFDEYDDIIANWNDGESAESNVSSMGSDDQIALVDEPLTAAQLAEFRDNIRQKAAQARADKPPPDPNHVYTERAPVDYTPYATALPTTADPLADSVYTKVHKRHEGEERKSRNREREDLQYKMSKAPAVLEELESDDWHKVFVIDKGARESWEPKRAYFIRELRTAIAKQDALRDIELRKRRREKEKRARERESPDDDDDESADEPRTTRSTAPPPFGVPLPSILTRVDDDVLTRMMREDDEFARRGEPTEDKLLGDERSFQCFELAGGFVTSGFLRENERGRRRRVREGRGGGKV</sequence>
<evidence type="ECO:0000256" key="1">
    <source>
        <dbReference type="SAM" id="MobiDB-lite"/>
    </source>
</evidence>
<dbReference type="Proteomes" id="UP000799764">
    <property type="component" value="Unassembled WGS sequence"/>
</dbReference>
<gene>
    <name evidence="3" type="ORF">P171DRAFT_474526</name>
</gene>
<proteinExistence type="predicted"/>
<comment type="caution">
    <text evidence="3">The sequence shown here is derived from an EMBL/GenBank/DDBJ whole genome shotgun (WGS) entry which is preliminary data.</text>
</comment>
<feature type="compositionally biased region" description="Polar residues" evidence="1">
    <location>
        <begin position="118"/>
        <end position="130"/>
    </location>
</feature>
<name>A0A9P4UA93_9PLEO</name>
<dbReference type="GO" id="GO:0004402">
    <property type="term" value="F:histone acetyltransferase activity"/>
    <property type="evidence" value="ECO:0007669"/>
    <property type="project" value="TreeGrafter"/>
</dbReference>
<feature type="compositionally biased region" description="Basic and acidic residues" evidence="1">
    <location>
        <begin position="265"/>
        <end position="281"/>
    </location>
</feature>
<dbReference type="Pfam" id="PF15460">
    <property type="entry name" value="SAS4"/>
    <property type="match status" value="1"/>
</dbReference>
<evidence type="ECO:0000259" key="2">
    <source>
        <dbReference type="Pfam" id="PF15460"/>
    </source>
</evidence>
<accession>A0A9P4UA93</accession>
<evidence type="ECO:0000313" key="4">
    <source>
        <dbReference type="Proteomes" id="UP000799764"/>
    </source>
</evidence>
<organism evidence="3 4">
    <name type="scientific">Karstenula rhodostoma CBS 690.94</name>
    <dbReference type="NCBI Taxonomy" id="1392251"/>
    <lineage>
        <taxon>Eukaryota</taxon>
        <taxon>Fungi</taxon>
        <taxon>Dikarya</taxon>
        <taxon>Ascomycota</taxon>
        <taxon>Pezizomycotina</taxon>
        <taxon>Dothideomycetes</taxon>
        <taxon>Pleosporomycetidae</taxon>
        <taxon>Pleosporales</taxon>
        <taxon>Massarineae</taxon>
        <taxon>Didymosphaeriaceae</taxon>
        <taxon>Karstenula</taxon>
    </lineage>
</organism>
<feature type="compositionally biased region" description="Acidic residues" evidence="1">
    <location>
        <begin position="355"/>
        <end position="364"/>
    </location>
</feature>
<dbReference type="InterPro" id="IPR029184">
    <property type="entry name" value="Sas4_dom"/>
</dbReference>
<dbReference type="EMBL" id="MU001504">
    <property type="protein sequence ID" value="KAF2442013.1"/>
    <property type="molecule type" value="Genomic_DNA"/>
</dbReference>
<keyword evidence="4" id="KW-1185">Reference proteome</keyword>
<dbReference type="InterPro" id="IPR038988">
    <property type="entry name" value="Sas4"/>
</dbReference>
<feature type="region of interest" description="Disordered" evidence="1">
    <location>
        <begin position="1"/>
        <end position="154"/>
    </location>
</feature>
<dbReference type="GO" id="GO:0033255">
    <property type="term" value="C:SAS acetyltransferase complex"/>
    <property type="evidence" value="ECO:0007669"/>
    <property type="project" value="InterPro"/>
</dbReference>